<dbReference type="AlphaFoldDB" id="A0A0E9XWL7"/>
<accession>A0A0E9XWL7</accession>
<proteinExistence type="predicted"/>
<dbReference type="EMBL" id="GBXM01001518">
    <property type="protein sequence ID" value="JAI07060.1"/>
    <property type="molecule type" value="Transcribed_RNA"/>
</dbReference>
<sequence length="38" mass="4255">MPQRELDMFVTSGVSLPAYCQSQNKLSLYIQHALASLN</sequence>
<organism evidence="1">
    <name type="scientific">Anguilla anguilla</name>
    <name type="common">European freshwater eel</name>
    <name type="synonym">Muraena anguilla</name>
    <dbReference type="NCBI Taxonomy" id="7936"/>
    <lineage>
        <taxon>Eukaryota</taxon>
        <taxon>Metazoa</taxon>
        <taxon>Chordata</taxon>
        <taxon>Craniata</taxon>
        <taxon>Vertebrata</taxon>
        <taxon>Euteleostomi</taxon>
        <taxon>Actinopterygii</taxon>
        <taxon>Neopterygii</taxon>
        <taxon>Teleostei</taxon>
        <taxon>Anguilliformes</taxon>
        <taxon>Anguillidae</taxon>
        <taxon>Anguilla</taxon>
    </lineage>
</organism>
<name>A0A0E9XWL7_ANGAN</name>
<evidence type="ECO:0000313" key="1">
    <source>
        <dbReference type="EMBL" id="JAI07060.1"/>
    </source>
</evidence>
<protein>
    <submittedName>
        <fullName evidence="1">Uncharacterized protein</fullName>
    </submittedName>
</protein>
<reference evidence="1" key="2">
    <citation type="journal article" date="2015" name="Fish Shellfish Immunol.">
        <title>Early steps in the European eel (Anguilla anguilla)-Vibrio vulnificus interaction in the gills: Role of the RtxA13 toxin.</title>
        <authorList>
            <person name="Callol A."/>
            <person name="Pajuelo D."/>
            <person name="Ebbesson L."/>
            <person name="Teles M."/>
            <person name="MacKenzie S."/>
            <person name="Amaro C."/>
        </authorList>
    </citation>
    <scope>NUCLEOTIDE SEQUENCE</scope>
</reference>
<reference evidence="1" key="1">
    <citation type="submission" date="2014-11" db="EMBL/GenBank/DDBJ databases">
        <authorList>
            <person name="Amaro Gonzalez C."/>
        </authorList>
    </citation>
    <scope>NUCLEOTIDE SEQUENCE</scope>
</reference>